<keyword evidence="2" id="KW-1185">Reference proteome</keyword>
<evidence type="ECO:0000313" key="2">
    <source>
        <dbReference type="Proteomes" id="UP001187315"/>
    </source>
</evidence>
<accession>A0AA88SAW8</accession>
<dbReference type="EMBL" id="JAVHJS010000020">
    <property type="protein sequence ID" value="KAK2825663.1"/>
    <property type="molecule type" value="Genomic_DNA"/>
</dbReference>
<dbReference type="AlphaFoldDB" id="A0AA88SAW8"/>
<name>A0AA88SAW8_TACVA</name>
<protein>
    <submittedName>
        <fullName evidence="1">Uncharacterized protein</fullName>
    </submittedName>
</protein>
<comment type="caution">
    <text evidence="1">The sequence shown here is derived from an EMBL/GenBank/DDBJ whole genome shotgun (WGS) entry which is preliminary data.</text>
</comment>
<organism evidence="1 2">
    <name type="scientific">Tachysurus vachellii</name>
    <name type="common">Darkbarbel catfish</name>
    <name type="synonym">Pelteobagrus vachellii</name>
    <dbReference type="NCBI Taxonomy" id="175792"/>
    <lineage>
        <taxon>Eukaryota</taxon>
        <taxon>Metazoa</taxon>
        <taxon>Chordata</taxon>
        <taxon>Craniata</taxon>
        <taxon>Vertebrata</taxon>
        <taxon>Euteleostomi</taxon>
        <taxon>Actinopterygii</taxon>
        <taxon>Neopterygii</taxon>
        <taxon>Teleostei</taxon>
        <taxon>Ostariophysi</taxon>
        <taxon>Siluriformes</taxon>
        <taxon>Bagridae</taxon>
        <taxon>Tachysurus</taxon>
    </lineage>
</organism>
<gene>
    <name evidence="1" type="ORF">Q7C36_019590</name>
</gene>
<evidence type="ECO:0000313" key="1">
    <source>
        <dbReference type="EMBL" id="KAK2825663.1"/>
    </source>
</evidence>
<reference evidence="1" key="1">
    <citation type="submission" date="2023-08" db="EMBL/GenBank/DDBJ databases">
        <title>Pelteobagrus vachellii genome.</title>
        <authorList>
            <person name="Liu H."/>
        </authorList>
    </citation>
    <scope>NUCLEOTIDE SEQUENCE</scope>
    <source>
        <strain evidence="1">PRFRI_2022a</strain>
        <tissue evidence="1">Muscle</tissue>
    </source>
</reference>
<dbReference type="Proteomes" id="UP001187315">
    <property type="component" value="Unassembled WGS sequence"/>
</dbReference>
<sequence>MKEVEIITLQLSTGSEASPTGSRALTGRAERLHRSDLNVDESGAHQWEKKKVEVQQNLELHYLSSLSLSCIC</sequence>
<proteinExistence type="predicted"/>